<dbReference type="AlphaFoldDB" id="A0AAD9Y096"/>
<organism evidence="1 2">
    <name type="scientific">Colletotrichum kahawae</name>
    <name type="common">Coffee berry disease fungus</name>
    <dbReference type="NCBI Taxonomy" id="34407"/>
    <lineage>
        <taxon>Eukaryota</taxon>
        <taxon>Fungi</taxon>
        <taxon>Dikarya</taxon>
        <taxon>Ascomycota</taxon>
        <taxon>Pezizomycotina</taxon>
        <taxon>Sordariomycetes</taxon>
        <taxon>Hypocreomycetidae</taxon>
        <taxon>Glomerellales</taxon>
        <taxon>Glomerellaceae</taxon>
        <taxon>Colletotrichum</taxon>
        <taxon>Colletotrichum gloeosporioides species complex</taxon>
    </lineage>
</organism>
<dbReference type="EMBL" id="VYYT01000710">
    <property type="protein sequence ID" value="KAK2730147.1"/>
    <property type="molecule type" value="Genomic_DNA"/>
</dbReference>
<sequence>MLHDATPISFKAFKALSLLAASRGGRGSGMLADAKCRDAGAGHVGAGWVQLGEGRKDGRTLLALWCCWNGFVGRAAGETRRRAVAIFEHQRHGSLGSSSKRHHTTASIS</sequence>
<name>A0AAD9Y096_COLKA</name>
<evidence type="ECO:0000313" key="2">
    <source>
        <dbReference type="Proteomes" id="UP001281614"/>
    </source>
</evidence>
<comment type="caution">
    <text evidence="1">The sequence shown here is derived from an EMBL/GenBank/DDBJ whole genome shotgun (WGS) entry which is preliminary data.</text>
</comment>
<proteinExistence type="predicted"/>
<dbReference type="Proteomes" id="UP001281614">
    <property type="component" value="Unassembled WGS sequence"/>
</dbReference>
<accession>A0AAD9Y096</accession>
<protein>
    <submittedName>
        <fullName evidence="1">Uncharacterized protein</fullName>
    </submittedName>
</protein>
<evidence type="ECO:0000313" key="1">
    <source>
        <dbReference type="EMBL" id="KAK2730147.1"/>
    </source>
</evidence>
<gene>
    <name evidence="1" type="ORF">CKAH01_09800</name>
</gene>
<reference evidence="1" key="1">
    <citation type="submission" date="2023-02" db="EMBL/GenBank/DDBJ databases">
        <title>Colletotrichum kahawae CIFC_Que2 genome sequencing and assembly.</title>
        <authorList>
            <person name="Baroncelli R."/>
        </authorList>
    </citation>
    <scope>NUCLEOTIDE SEQUENCE</scope>
    <source>
        <strain evidence="1">CIFC_Que2</strain>
    </source>
</reference>
<keyword evidence="2" id="KW-1185">Reference proteome</keyword>